<dbReference type="Proteomes" id="UP000030762">
    <property type="component" value="Unassembled WGS sequence"/>
</dbReference>
<keyword evidence="2" id="KW-1185">Reference proteome</keyword>
<dbReference type="VEuPathDB" id="FungiDB:SDRG_04642"/>
<dbReference type="EMBL" id="JH767142">
    <property type="protein sequence ID" value="EQC38215.1"/>
    <property type="molecule type" value="Genomic_DNA"/>
</dbReference>
<dbReference type="AlphaFoldDB" id="T0QVZ4"/>
<evidence type="ECO:0000313" key="2">
    <source>
        <dbReference type="Proteomes" id="UP000030762"/>
    </source>
</evidence>
<dbReference type="OrthoDB" id="10371521at2759"/>
<reference evidence="1 2" key="1">
    <citation type="submission" date="2012-04" db="EMBL/GenBank/DDBJ databases">
        <title>The Genome Sequence of Saprolegnia declina VS20.</title>
        <authorList>
            <consortium name="The Broad Institute Genome Sequencing Platform"/>
            <person name="Russ C."/>
            <person name="Nusbaum C."/>
            <person name="Tyler B."/>
            <person name="van West P."/>
            <person name="Dieguez-Uribeondo J."/>
            <person name="de Bruijn I."/>
            <person name="Tripathy S."/>
            <person name="Jiang R."/>
            <person name="Young S.K."/>
            <person name="Zeng Q."/>
            <person name="Gargeya S."/>
            <person name="Fitzgerald M."/>
            <person name="Haas B."/>
            <person name="Abouelleil A."/>
            <person name="Alvarado L."/>
            <person name="Arachchi H.M."/>
            <person name="Berlin A."/>
            <person name="Chapman S.B."/>
            <person name="Goldberg J."/>
            <person name="Griggs A."/>
            <person name="Gujja S."/>
            <person name="Hansen M."/>
            <person name="Howarth C."/>
            <person name="Imamovic A."/>
            <person name="Larimer J."/>
            <person name="McCowen C."/>
            <person name="Montmayeur A."/>
            <person name="Murphy C."/>
            <person name="Neiman D."/>
            <person name="Pearson M."/>
            <person name="Priest M."/>
            <person name="Roberts A."/>
            <person name="Saif S."/>
            <person name="Shea T."/>
            <person name="Sisk P."/>
            <person name="Sykes S."/>
            <person name="Wortman J."/>
            <person name="Nusbaum C."/>
            <person name="Birren B."/>
        </authorList>
    </citation>
    <scope>NUCLEOTIDE SEQUENCE [LARGE SCALE GENOMIC DNA]</scope>
    <source>
        <strain evidence="1 2">VS20</strain>
    </source>
</reference>
<evidence type="ECO:0000313" key="1">
    <source>
        <dbReference type="EMBL" id="EQC38215.1"/>
    </source>
</evidence>
<dbReference type="InParanoid" id="T0QVZ4"/>
<dbReference type="GeneID" id="19945369"/>
<name>T0QVZ4_SAPDV</name>
<protein>
    <submittedName>
        <fullName evidence="1">Uncharacterized protein</fullName>
    </submittedName>
</protein>
<dbReference type="RefSeq" id="XP_008608542.1">
    <property type="nucleotide sequence ID" value="XM_008610320.1"/>
</dbReference>
<gene>
    <name evidence="1" type="ORF">SDRG_04642</name>
</gene>
<accession>T0QVZ4</accession>
<organism evidence="1 2">
    <name type="scientific">Saprolegnia diclina (strain VS20)</name>
    <dbReference type="NCBI Taxonomy" id="1156394"/>
    <lineage>
        <taxon>Eukaryota</taxon>
        <taxon>Sar</taxon>
        <taxon>Stramenopiles</taxon>
        <taxon>Oomycota</taxon>
        <taxon>Saprolegniomycetes</taxon>
        <taxon>Saprolegniales</taxon>
        <taxon>Saprolegniaceae</taxon>
        <taxon>Saprolegnia</taxon>
    </lineage>
</organism>
<proteinExistence type="predicted"/>
<sequence>MTYTSLALPTSIDDLGVVLATLKQQRMHLDERRTRVAQSIVEPPTTKARDEFARLFADNRIPTPRHNSSISSR</sequence>